<evidence type="ECO:0000313" key="1">
    <source>
        <dbReference type="EMBL" id="QJA59817.1"/>
    </source>
</evidence>
<sequence length="73" mass="8442">MNFKELDQKLQGRYKQRRKLANNTYACRRGEGITIQLHATDIVTFKPNGDIVLKSGSDYILSSSLFNWMDCEL</sequence>
<name>A0A6M3IRX7_9ZZZZ</name>
<proteinExistence type="predicted"/>
<organism evidence="1">
    <name type="scientific">viral metagenome</name>
    <dbReference type="NCBI Taxonomy" id="1070528"/>
    <lineage>
        <taxon>unclassified sequences</taxon>
        <taxon>metagenomes</taxon>
        <taxon>organismal metagenomes</taxon>
    </lineage>
</organism>
<dbReference type="EMBL" id="MT141386">
    <property type="protein sequence ID" value="QJA59817.1"/>
    <property type="molecule type" value="Genomic_DNA"/>
</dbReference>
<dbReference type="AlphaFoldDB" id="A0A6M3IRX7"/>
<accession>A0A6M3IRX7</accession>
<gene>
    <name evidence="1" type="ORF">MM415B01226_0001</name>
</gene>
<reference evidence="1" key="1">
    <citation type="submission" date="2020-03" db="EMBL/GenBank/DDBJ databases">
        <title>The deep terrestrial virosphere.</title>
        <authorList>
            <person name="Holmfeldt K."/>
            <person name="Nilsson E."/>
            <person name="Simone D."/>
            <person name="Lopez-Fernandez M."/>
            <person name="Wu X."/>
            <person name="de Brujin I."/>
            <person name="Lundin D."/>
            <person name="Andersson A."/>
            <person name="Bertilsson S."/>
            <person name="Dopson M."/>
        </authorList>
    </citation>
    <scope>NUCLEOTIDE SEQUENCE</scope>
    <source>
        <strain evidence="1">MM415B01226</strain>
    </source>
</reference>
<protein>
    <submittedName>
        <fullName evidence="1">Uncharacterized protein</fullName>
    </submittedName>
</protein>